<sequence>MDDEPVMEPLSYDELGAWDDLDSISLSDEEEGYDPCTIDPRATPPDIADIDRTMAELEAELARLRVRRAHLLAERALVTRLPAEILSRIFELGVHERTSLLSSLSLVSRHWRSVALATPSLWTYITLDNQWGLTRIPAFLRRTRACLERSQACKLVVDIDIGYMDHEELKEVMSLLQPHLVRCFDFRISAPCWDALPLVRPYLAELGPTLEQLYMRISATEAQDDTPHCTLLAQPCPRLKCIILEHLPLVCIRVPLPQLRSLFITRDQQYRRSVNRRFGVAFKELLATLTAAPHIEELRLQSVALLLDGSECIFHGTPALTRIPSLRMLTFNLVDASTVSLFLESTDLPLLERLAVGMEPAADEHMHWLPRLAPARLPALRQLDLRTCAVDGPALVPFVRALHGLPQLTGLALSCPRLGFLGTQFFDLLASGPAATGVWILPRLEALCVQQCVDVTGHELLRVVCARRGSGVPDVADIKYLKIAQCDSFDLDVLEQLHSVVETVRLH</sequence>
<dbReference type="SUPFAM" id="SSF81383">
    <property type="entry name" value="F-box domain"/>
    <property type="match status" value="1"/>
</dbReference>
<reference evidence="3 4" key="1">
    <citation type="journal article" date="2012" name="Science">
        <title>The Paleozoic origin of enzymatic lignin decomposition reconstructed from 31 fungal genomes.</title>
        <authorList>
            <person name="Floudas D."/>
            <person name="Binder M."/>
            <person name="Riley R."/>
            <person name="Barry K."/>
            <person name="Blanchette R.A."/>
            <person name="Henrissat B."/>
            <person name="Martinez A.T."/>
            <person name="Otillar R."/>
            <person name="Spatafora J.W."/>
            <person name="Yadav J.S."/>
            <person name="Aerts A."/>
            <person name="Benoit I."/>
            <person name="Boyd A."/>
            <person name="Carlson A."/>
            <person name="Copeland A."/>
            <person name="Coutinho P.M."/>
            <person name="de Vries R.P."/>
            <person name="Ferreira P."/>
            <person name="Findley K."/>
            <person name="Foster B."/>
            <person name="Gaskell J."/>
            <person name="Glotzer D."/>
            <person name="Gorecki P."/>
            <person name="Heitman J."/>
            <person name="Hesse C."/>
            <person name="Hori C."/>
            <person name="Igarashi K."/>
            <person name="Jurgens J.A."/>
            <person name="Kallen N."/>
            <person name="Kersten P."/>
            <person name="Kohler A."/>
            <person name="Kuees U."/>
            <person name="Kumar T.K.A."/>
            <person name="Kuo A."/>
            <person name="LaButti K."/>
            <person name="Larrondo L.F."/>
            <person name="Lindquist E."/>
            <person name="Ling A."/>
            <person name="Lombard V."/>
            <person name="Lucas S."/>
            <person name="Lundell T."/>
            <person name="Martin R."/>
            <person name="McLaughlin D.J."/>
            <person name="Morgenstern I."/>
            <person name="Morin E."/>
            <person name="Murat C."/>
            <person name="Nagy L.G."/>
            <person name="Nolan M."/>
            <person name="Ohm R.A."/>
            <person name="Patyshakuliyeva A."/>
            <person name="Rokas A."/>
            <person name="Ruiz-Duenas F.J."/>
            <person name="Sabat G."/>
            <person name="Salamov A."/>
            <person name="Samejima M."/>
            <person name="Schmutz J."/>
            <person name="Slot J.C."/>
            <person name="St John F."/>
            <person name="Stenlid J."/>
            <person name="Sun H."/>
            <person name="Sun S."/>
            <person name="Syed K."/>
            <person name="Tsang A."/>
            <person name="Wiebenga A."/>
            <person name="Young D."/>
            <person name="Pisabarro A."/>
            <person name="Eastwood D.C."/>
            <person name="Martin F."/>
            <person name="Cullen D."/>
            <person name="Grigoriev I.V."/>
            <person name="Hibbett D.S."/>
        </authorList>
    </citation>
    <scope>NUCLEOTIDE SEQUENCE [LARGE SCALE GENOMIC DNA]</scope>
    <source>
        <strain evidence="3 4">MD-104</strain>
    </source>
</reference>
<name>A0A2H3JS32_WOLCO</name>
<dbReference type="InterPro" id="IPR032675">
    <property type="entry name" value="LRR_dom_sf"/>
</dbReference>
<dbReference type="STRING" id="742152.A0A2H3JS32"/>
<dbReference type="Gene3D" id="1.20.1280.50">
    <property type="match status" value="1"/>
</dbReference>
<dbReference type="InterPro" id="IPR001810">
    <property type="entry name" value="F-box_dom"/>
</dbReference>
<dbReference type="OMA" id="ERSQACK"/>
<dbReference type="Gene3D" id="3.80.10.10">
    <property type="entry name" value="Ribonuclease Inhibitor"/>
    <property type="match status" value="1"/>
</dbReference>
<dbReference type="AlphaFoldDB" id="A0A2H3JS32"/>
<keyword evidence="4" id="KW-1185">Reference proteome</keyword>
<evidence type="ECO:0000313" key="4">
    <source>
        <dbReference type="Proteomes" id="UP000218811"/>
    </source>
</evidence>
<evidence type="ECO:0000256" key="1">
    <source>
        <dbReference type="SAM" id="Coils"/>
    </source>
</evidence>
<dbReference type="InterPro" id="IPR036047">
    <property type="entry name" value="F-box-like_dom_sf"/>
</dbReference>
<dbReference type="PANTHER" id="PTHR38926">
    <property type="entry name" value="F-BOX DOMAIN CONTAINING PROTEIN, EXPRESSED"/>
    <property type="match status" value="1"/>
</dbReference>
<evidence type="ECO:0000313" key="3">
    <source>
        <dbReference type="EMBL" id="PCH39454.1"/>
    </source>
</evidence>
<feature type="domain" description="F-box" evidence="2">
    <location>
        <begin position="80"/>
        <end position="127"/>
    </location>
</feature>
<accession>A0A2H3JS32</accession>
<protein>
    <recommendedName>
        <fullName evidence="2">F-box domain-containing protein</fullName>
    </recommendedName>
</protein>
<dbReference type="Proteomes" id="UP000218811">
    <property type="component" value="Unassembled WGS sequence"/>
</dbReference>
<dbReference type="Pfam" id="PF12937">
    <property type="entry name" value="F-box-like"/>
    <property type="match status" value="1"/>
</dbReference>
<feature type="coiled-coil region" evidence="1">
    <location>
        <begin position="47"/>
        <end position="74"/>
    </location>
</feature>
<evidence type="ECO:0000259" key="2">
    <source>
        <dbReference type="Pfam" id="PF12937"/>
    </source>
</evidence>
<dbReference type="OrthoDB" id="3181259at2759"/>
<organism evidence="3 4">
    <name type="scientific">Wolfiporia cocos (strain MD-104)</name>
    <name type="common">Brown rot fungus</name>
    <dbReference type="NCBI Taxonomy" id="742152"/>
    <lineage>
        <taxon>Eukaryota</taxon>
        <taxon>Fungi</taxon>
        <taxon>Dikarya</taxon>
        <taxon>Basidiomycota</taxon>
        <taxon>Agaricomycotina</taxon>
        <taxon>Agaricomycetes</taxon>
        <taxon>Polyporales</taxon>
        <taxon>Phaeolaceae</taxon>
        <taxon>Wolfiporia</taxon>
    </lineage>
</organism>
<dbReference type="PANTHER" id="PTHR38926:SF5">
    <property type="entry name" value="F-BOX AND LEUCINE-RICH REPEAT PROTEIN 6"/>
    <property type="match status" value="1"/>
</dbReference>
<dbReference type="EMBL" id="KB467998">
    <property type="protein sequence ID" value="PCH39454.1"/>
    <property type="molecule type" value="Genomic_DNA"/>
</dbReference>
<gene>
    <name evidence="3" type="ORF">WOLCODRAFT_141282</name>
</gene>
<keyword evidence="1" id="KW-0175">Coiled coil</keyword>
<proteinExistence type="predicted"/>
<dbReference type="SUPFAM" id="SSF52047">
    <property type="entry name" value="RNI-like"/>
    <property type="match status" value="1"/>
</dbReference>